<reference evidence="1" key="1">
    <citation type="journal article" date="2022" name="bioRxiv">
        <title>Sequencing and chromosome-scale assembly of the giantPleurodeles waltlgenome.</title>
        <authorList>
            <person name="Brown T."/>
            <person name="Elewa A."/>
            <person name="Iarovenko S."/>
            <person name="Subramanian E."/>
            <person name="Araus A.J."/>
            <person name="Petzold A."/>
            <person name="Susuki M."/>
            <person name="Suzuki K.-i.T."/>
            <person name="Hayashi T."/>
            <person name="Toyoda A."/>
            <person name="Oliveira C."/>
            <person name="Osipova E."/>
            <person name="Leigh N.D."/>
            <person name="Simon A."/>
            <person name="Yun M.H."/>
        </authorList>
    </citation>
    <scope>NUCLEOTIDE SEQUENCE</scope>
    <source>
        <strain evidence="1">20211129_DDA</strain>
        <tissue evidence="1">Liver</tissue>
    </source>
</reference>
<dbReference type="AlphaFoldDB" id="A0AAV7R358"/>
<sequence>MKLLHVQEDPCCLWYVMNLCVMKTPARPGRPGLSVLWGEAVRYENSCTTRRTRAVCGERANLWVMKVLHVQEDPGCLWYGMNLCVMKTPARPGRPGLSVVWGEAVRYENSCTTRRTRAVCGERANLWVMKVLHVQEDPGCLWYGMNLCVMKTPERPGGPGLSVVRGRTCAL</sequence>
<accession>A0AAV7R358</accession>
<keyword evidence="2" id="KW-1185">Reference proteome</keyword>
<dbReference type="Proteomes" id="UP001066276">
    <property type="component" value="Chromosome 6"/>
</dbReference>
<comment type="caution">
    <text evidence="1">The sequence shown here is derived from an EMBL/GenBank/DDBJ whole genome shotgun (WGS) entry which is preliminary data.</text>
</comment>
<name>A0AAV7R358_PLEWA</name>
<proteinExistence type="predicted"/>
<gene>
    <name evidence="1" type="ORF">NDU88_012565</name>
</gene>
<organism evidence="1 2">
    <name type="scientific">Pleurodeles waltl</name>
    <name type="common">Iberian ribbed newt</name>
    <dbReference type="NCBI Taxonomy" id="8319"/>
    <lineage>
        <taxon>Eukaryota</taxon>
        <taxon>Metazoa</taxon>
        <taxon>Chordata</taxon>
        <taxon>Craniata</taxon>
        <taxon>Vertebrata</taxon>
        <taxon>Euteleostomi</taxon>
        <taxon>Amphibia</taxon>
        <taxon>Batrachia</taxon>
        <taxon>Caudata</taxon>
        <taxon>Salamandroidea</taxon>
        <taxon>Salamandridae</taxon>
        <taxon>Pleurodelinae</taxon>
        <taxon>Pleurodeles</taxon>
    </lineage>
</organism>
<evidence type="ECO:0000313" key="1">
    <source>
        <dbReference type="EMBL" id="KAJ1146287.1"/>
    </source>
</evidence>
<dbReference type="EMBL" id="JANPWB010000010">
    <property type="protein sequence ID" value="KAJ1146287.1"/>
    <property type="molecule type" value="Genomic_DNA"/>
</dbReference>
<protein>
    <submittedName>
        <fullName evidence="1">Uncharacterized protein</fullName>
    </submittedName>
</protein>
<evidence type="ECO:0000313" key="2">
    <source>
        <dbReference type="Proteomes" id="UP001066276"/>
    </source>
</evidence>